<dbReference type="AlphaFoldDB" id="A0A444Z1R7"/>
<dbReference type="EMBL" id="SDMP01000015">
    <property type="protein sequence ID" value="RYR08139.1"/>
    <property type="molecule type" value="Genomic_DNA"/>
</dbReference>
<dbReference type="Proteomes" id="UP000289738">
    <property type="component" value="Chromosome B05"/>
</dbReference>
<keyword evidence="2" id="KW-1185">Reference proteome</keyword>
<sequence>MLLASLCHGSACLSLWYMFFVKYCSENNKRLIHFSTCEVNGKMIGSFLPKDSSASVDWREKGAVSPLRIKANAGVVGNSQQLLWWKGSIKL</sequence>
<gene>
    <name evidence="1" type="ORF">Ahy_B05g075691</name>
</gene>
<reference evidence="1 2" key="1">
    <citation type="submission" date="2019-01" db="EMBL/GenBank/DDBJ databases">
        <title>Sequencing of cultivated peanut Arachis hypogaea provides insights into genome evolution and oil improvement.</title>
        <authorList>
            <person name="Chen X."/>
        </authorList>
    </citation>
    <scope>NUCLEOTIDE SEQUENCE [LARGE SCALE GENOMIC DNA]</scope>
    <source>
        <strain evidence="2">cv. Fuhuasheng</strain>
        <tissue evidence="1">Leaves</tissue>
    </source>
</reference>
<protein>
    <submittedName>
        <fullName evidence="1">Uncharacterized protein</fullName>
    </submittedName>
</protein>
<proteinExistence type="predicted"/>
<evidence type="ECO:0000313" key="1">
    <source>
        <dbReference type="EMBL" id="RYR08139.1"/>
    </source>
</evidence>
<dbReference type="STRING" id="3818.A0A444Z1R7"/>
<name>A0A444Z1R7_ARAHY</name>
<comment type="caution">
    <text evidence="1">The sequence shown here is derived from an EMBL/GenBank/DDBJ whole genome shotgun (WGS) entry which is preliminary data.</text>
</comment>
<evidence type="ECO:0000313" key="2">
    <source>
        <dbReference type="Proteomes" id="UP000289738"/>
    </source>
</evidence>
<accession>A0A444Z1R7</accession>
<organism evidence="1 2">
    <name type="scientific">Arachis hypogaea</name>
    <name type="common">Peanut</name>
    <dbReference type="NCBI Taxonomy" id="3818"/>
    <lineage>
        <taxon>Eukaryota</taxon>
        <taxon>Viridiplantae</taxon>
        <taxon>Streptophyta</taxon>
        <taxon>Embryophyta</taxon>
        <taxon>Tracheophyta</taxon>
        <taxon>Spermatophyta</taxon>
        <taxon>Magnoliopsida</taxon>
        <taxon>eudicotyledons</taxon>
        <taxon>Gunneridae</taxon>
        <taxon>Pentapetalae</taxon>
        <taxon>rosids</taxon>
        <taxon>fabids</taxon>
        <taxon>Fabales</taxon>
        <taxon>Fabaceae</taxon>
        <taxon>Papilionoideae</taxon>
        <taxon>50 kb inversion clade</taxon>
        <taxon>dalbergioids sensu lato</taxon>
        <taxon>Dalbergieae</taxon>
        <taxon>Pterocarpus clade</taxon>
        <taxon>Arachis</taxon>
    </lineage>
</organism>